<keyword evidence="1" id="KW-0597">Phosphoprotein</keyword>
<sequence>MHQQAAAAAVAVQHQQHQHQQQQQQQQQAHQQHQQQQQQFQLQQQQQQHQAAQQQQAAAQQQFHYQQQAQVQAQAMLQTYMQLQVNNVAAAPATPTKYATASGPPAGAQYFAAPTTPLTIIPACSGAAAVAAAAMFATAATPTSAATTPINNVNNTVNLCDVTRTTTTTKQPAAAAPLDVALTTIGGGVGGGRLVSLLGPPPPLPSAVVQVNAAGCSSGSSGCSSASSDCSMPSPTSLHLSSPKKVRIDEQFLYKLNHLRGSDELLSQAAVMAPASDNNNQDLATKKAKLDSSTVLAGGIAKPSKVVHLRNIPNESGESDVVTLGIPFGRVTNVLVLKGKNQAFIEMADEISATSMVSCYTVNPPQMRGRMVYVQYSNHRELKTDQSHNNSSVVQSDYRIQSPAGGSPLPLCAVGNASSNNANNSGDNNCSTVAILQNNTSAVNASSASNNTNAAGGPNTVLRVIVETLMYPVSLDILHQIFQRFGKVLKIVTFTKNNSFQALIQYPDALSAQQAKSILDGQNIYNGCCTLRIDNSKLTALNVKYNNDKSRDFTNPALPPGEPGVDLMPTAGGLMNTNDLLLIAARQRPSLTVNGLGAPGVLPPFALGLGTPLTGGYSNALPNLAAFSLANSGALQTAAPAMRGYSNVLLVSNLNEEMVTPDALFTLFGVYGDVQRVKILYNKKDSALIQMAEPQQAYLAMSHLDKLRLWGKPIRVMASKHQAVQLPKEGQPDAGLTRDYSQNPLHRFKKPGSKNYQNIYPPSATLHLSNIPSSCTEDDIKEAFTSNNFEVKAFKFFPKDRKMALLQLSSVEEAVLALIKMHNHQLSESNHLRVSFSKSNI</sequence>
<dbReference type="SMART" id="SM00360">
    <property type="entry name" value="RRM"/>
    <property type="match status" value="4"/>
</dbReference>
<dbReference type="FunFam" id="3.30.70.330:FF:000341">
    <property type="entry name" value="Hephaestus, isoform C"/>
    <property type="match status" value="1"/>
</dbReference>
<feature type="domain" description="RRM" evidence="6">
    <location>
        <begin position="764"/>
        <end position="839"/>
    </location>
</feature>
<dbReference type="InterPro" id="IPR021790">
    <property type="entry name" value="PTBP1-like_RRM2"/>
</dbReference>
<feature type="domain" description="RRM" evidence="6">
    <location>
        <begin position="305"/>
        <end position="379"/>
    </location>
</feature>
<dbReference type="Gene3D" id="3.30.70.330">
    <property type="match status" value="4"/>
</dbReference>
<reference evidence="7" key="1">
    <citation type="journal article" date="2021" name="Mol. Ecol. Resour.">
        <title>Phylogenomic analyses of the genus Drosophila reveals genomic signals of climate adaptation.</title>
        <authorList>
            <person name="Li F."/>
            <person name="Rane R.V."/>
            <person name="Luria V."/>
            <person name="Xiong Z."/>
            <person name="Chen J."/>
            <person name="Li Z."/>
            <person name="Catullo R.A."/>
            <person name="Griffin P.C."/>
            <person name="Schiffer M."/>
            <person name="Pearce S."/>
            <person name="Lee S.F."/>
            <person name="McElroy K."/>
            <person name="Stocker A."/>
            <person name="Shirriffs J."/>
            <person name="Cockerell F."/>
            <person name="Coppin C."/>
            <person name="Sgro C.M."/>
            <person name="Karger A."/>
            <person name="Cain J.W."/>
            <person name="Weber J.A."/>
            <person name="Santpere G."/>
            <person name="Kirschner M.W."/>
            <person name="Hoffmann A.A."/>
            <person name="Oakeshott J.G."/>
            <person name="Zhang G."/>
        </authorList>
    </citation>
    <scope>NUCLEOTIDE SEQUENCE</scope>
    <source>
        <strain evidence="7">BGI-SZ-2011g</strain>
    </source>
</reference>
<dbReference type="AlphaFoldDB" id="A0AAD4PH33"/>
<evidence type="ECO:0000256" key="5">
    <source>
        <dbReference type="SAM" id="MobiDB-lite"/>
    </source>
</evidence>
<evidence type="ECO:0000256" key="2">
    <source>
        <dbReference type="ARBA" id="ARBA00022737"/>
    </source>
</evidence>
<feature type="region of interest" description="Disordered" evidence="5">
    <location>
        <begin position="1"/>
        <end position="29"/>
    </location>
</feature>
<dbReference type="InterPro" id="IPR000504">
    <property type="entry name" value="RRM_dom"/>
</dbReference>
<organism evidence="7 8">
    <name type="scientific">Drosophila rubida</name>
    <dbReference type="NCBI Taxonomy" id="30044"/>
    <lineage>
        <taxon>Eukaryota</taxon>
        <taxon>Metazoa</taxon>
        <taxon>Ecdysozoa</taxon>
        <taxon>Arthropoda</taxon>
        <taxon>Hexapoda</taxon>
        <taxon>Insecta</taxon>
        <taxon>Pterygota</taxon>
        <taxon>Neoptera</taxon>
        <taxon>Endopterygota</taxon>
        <taxon>Diptera</taxon>
        <taxon>Brachycera</taxon>
        <taxon>Muscomorpha</taxon>
        <taxon>Ephydroidea</taxon>
        <taxon>Drosophilidae</taxon>
        <taxon>Drosophila</taxon>
    </lineage>
</organism>
<keyword evidence="8" id="KW-1185">Reference proteome</keyword>
<name>A0AAD4PH33_9MUSC</name>
<dbReference type="FunFam" id="3.30.70.330:FF:000018">
    <property type="entry name" value="Polypyrimidine tract-binding protein 2 isoform 1"/>
    <property type="match status" value="1"/>
</dbReference>
<evidence type="ECO:0000313" key="7">
    <source>
        <dbReference type="EMBL" id="KAH8358557.1"/>
    </source>
</evidence>
<evidence type="ECO:0000256" key="3">
    <source>
        <dbReference type="ARBA" id="ARBA00022884"/>
    </source>
</evidence>
<dbReference type="Proteomes" id="UP001200034">
    <property type="component" value="Unassembled WGS sequence"/>
</dbReference>
<dbReference type="InterPro" id="IPR006536">
    <property type="entry name" value="HnRNP-L/PTB"/>
</dbReference>
<gene>
    <name evidence="7" type="ORF">KR093_000885</name>
</gene>
<dbReference type="GO" id="GO:0005634">
    <property type="term" value="C:nucleus"/>
    <property type="evidence" value="ECO:0007669"/>
    <property type="project" value="InterPro"/>
</dbReference>
<dbReference type="SUPFAM" id="SSF54928">
    <property type="entry name" value="RNA-binding domain, RBD"/>
    <property type="match status" value="3"/>
</dbReference>
<dbReference type="CDD" id="cd12421">
    <property type="entry name" value="RRM1_PTBP1_hnRNPL_like"/>
    <property type="match status" value="1"/>
</dbReference>
<keyword evidence="3 4" id="KW-0694">RNA-binding</keyword>
<dbReference type="InterPro" id="IPR035979">
    <property type="entry name" value="RBD_domain_sf"/>
</dbReference>
<dbReference type="GO" id="GO:0006397">
    <property type="term" value="P:mRNA processing"/>
    <property type="evidence" value="ECO:0007669"/>
    <property type="project" value="InterPro"/>
</dbReference>
<dbReference type="Pfam" id="PF22976">
    <property type="entry name" value="RRM_10"/>
    <property type="match status" value="1"/>
</dbReference>
<comment type="caution">
    <text evidence="7">The sequence shown here is derived from an EMBL/GenBank/DDBJ whole genome shotgun (WGS) entry which is preliminary data.</text>
</comment>
<feature type="domain" description="RRM" evidence="6">
    <location>
        <begin position="647"/>
        <end position="721"/>
    </location>
</feature>
<dbReference type="CDD" id="cd12425">
    <property type="entry name" value="RRM4_PTBP1_like"/>
    <property type="match status" value="1"/>
</dbReference>
<accession>A0AAD4PH33</accession>
<evidence type="ECO:0000313" key="8">
    <source>
        <dbReference type="Proteomes" id="UP001200034"/>
    </source>
</evidence>
<dbReference type="CDD" id="cd12423">
    <property type="entry name" value="RRM3_PTBP1_like"/>
    <property type="match status" value="1"/>
</dbReference>
<evidence type="ECO:0000256" key="4">
    <source>
        <dbReference type="PROSITE-ProRule" id="PRU00176"/>
    </source>
</evidence>
<dbReference type="InterPro" id="IPR012677">
    <property type="entry name" value="Nucleotide-bd_a/b_plait_sf"/>
</dbReference>
<dbReference type="Pfam" id="PF13893">
    <property type="entry name" value="RRM_5"/>
    <property type="match status" value="1"/>
</dbReference>
<proteinExistence type="predicted"/>
<feature type="domain" description="RRM" evidence="6">
    <location>
        <begin position="462"/>
        <end position="538"/>
    </location>
</feature>
<dbReference type="CDD" id="cd12693">
    <property type="entry name" value="RRM2_PTBP1_like"/>
    <property type="match status" value="1"/>
</dbReference>
<dbReference type="InterPro" id="IPR055204">
    <property type="entry name" value="HNRNPL_RRM"/>
</dbReference>
<dbReference type="NCBIfam" id="TIGR01649">
    <property type="entry name" value="hnRNP-L_PTB"/>
    <property type="match status" value="1"/>
</dbReference>
<protein>
    <recommendedName>
        <fullName evidence="6">RRM domain-containing protein</fullName>
    </recommendedName>
</protein>
<dbReference type="EMBL" id="JAJJHW010003409">
    <property type="protein sequence ID" value="KAH8358557.1"/>
    <property type="molecule type" value="Genomic_DNA"/>
</dbReference>
<dbReference type="PROSITE" id="PS50102">
    <property type="entry name" value="RRM"/>
    <property type="match status" value="4"/>
</dbReference>
<evidence type="ECO:0000259" key="6">
    <source>
        <dbReference type="PROSITE" id="PS50102"/>
    </source>
</evidence>
<dbReference type="GO" id="GO:0003723">
    <property type="term" value="F:RNA binding"/>
    <property type="evidence" value="ECO:0007669"/>
    <property type="project" value="UniProtKB-UniRule"/>
</dbReference>
<keyword evidence="2" id="KW-0677">Repeat</keyword>
<dbReference type="Pfam" id="PF11835">
    <property type="entry name" value="RRM_8"/>
    <property type="match status" value="1"/>
</dbReference>
<dbReference type="PANTHER" id="PTHR15592">
    <property type="entry name" value="MATRIN 3/NUCLEAR PROTEIN 220-RELATED"/>
    <property type="match status" value="1"/>
</dbReference>
<dbReference type="FunFam" id="3.30.70.330:FF:000036">
    <property type="entry name" value="polypyrimidine tract-binding protein 1 isoform X2"/>
    <property type="match status" value="1"/>
</dbReference>
<evidence type="ECO:0000256" key="1">
    <source>
        <dbReference type="ARBA" id="ARBA00022553"/>
    </source>
</evidence>